<dbReference type="EMBL" id="ML208607">
    <property type="protein sequence ID" value="TFK62079.1"/>
    <property type="molecule type" value="Genomic_DNA"/>
</dbReference>
<name>A0ACD3A8V6_9AGAR</name>
<evidence type="ECO:0000313" key="1">
    <source>
        <dbReference type="EMBL" id="TFK62079.1"/>
    </source>
</evidence>
<accession>A0ACD3A8V6</accession>
<reference evidence="1 2" key="1">
    <citation type="journal article" date="2019" name="Nat. Ecol. Evol.">
        <title>Megaphylogeny resolves global patterns of mushroom evolution.</title>
        <authorList>
            <person name="Varga T."/>
            <person name="Krizsan K."/>
            <person name="Foldi C."/>
            <person name="Dima B."/>
            <person name="Sanchez-Garcia M."/>
            <person name="Sanchez-Ramirez S."/>
            <person name="Szollosi G.J."/>
            <person name="Szarkandi J.G."/>
            <person name="Papp V."/>
            <person name="Albert L."/>
            <person name="Andreopoulos W."/>
            <person name="Angelini C."/>
            <person name="Antonin V."/>
            <person name="Barry K.W."/>
            <person name="Bougher N.L."/>
            <person name="Buchanan P."/>
            <person name="Buyck B."/>
            <person name="Bense V."/>
            <person name="Catcheside P."/>
            <person name="Chovatia M."/>
            <person name="Cooper J."/>
            <person name="Damon W."/>
            <person name="Desjardin D."/>
            <person name="Finy P."/>
            <person name="Geml J."/>
            <person name="Haridas S."/>
            <person name="Hughes K."/>
            <person name="Justo A."/>
            <person name="Karasinski D."/>
            <person name="Kautmanova I."/>
            <person name="Kiss B."/>
            <person name="Kocsube S."/>
            <person name="Kotiranta H."/>
            <person name="LaButti K.M."/>
            <person name="Lechner B.E."/>
            <person name="Liimatainen K."/>
            <person name="Lipzen A."/>
            <person name="Lukacs Z."/>
            <person name="Mihaltcheva S."/>
            <person name="Morgado L.N."/>
            <person name="Niskanen T."/>
            <person name="Noordeloos M.E."/>
            <person name="Ohm R.A."/>
            <person name="Ortiz-Santana B."/>
            <person name="Ovrebo C."/>
            <person name="Racz N."/>
            <person name="Riley R."/>
            <person name="Savchenko A."/>
            <person name="Shiryaev A."/>
            <person name="Soop K."/>
            <person name="Spirin V."/>
            <person name="Szebenyi C."/>
            <person name="Tomsovsky M."/>
            <person name="Tulloss R.E."/>
            <person name="Uehling J."/>
            <person name="Grigoriev I.V."/>
            <person name="Vagvolgyi C."/>
            <person name="Papp T."/>
            <person name="Martin F.M."/>
            <person name="Miettinen O."/>
            <person name="Hibbett D.S."/>
            <person name="Nagy L.G."/>
        </authorList>
    </citation>
    <scope>NUCLEOTIDE SEQUENCE [LARGE SCALE GENOMIC DNA]</scope>
    <source>
        <strain evidence="1 2">NL-1719</strain>
    </source>
</reference>
<protein>
    <submittedName>
        <fullName evidence="1">Uncharacterized protein</fullName>
    </submittedName>
</protein>
<gene>
    <name evidence="1" type="ORF">BDN72DRAFT_407106</name>
</gene>
<proteinExistence type="predicted"/>
<evidence type="ECO:0000313" key="2">
    <source>
        <dbReference type="Proteomes" id="UP000308600"/>
    </source>
</evidence>
<keyword evidence="2" id="KW-1185">Reference proteome</keyword>
<dbReference type="Proteomes" id="UP000308600">
    <property type="component" value="Unassembled WGS sequence"/>
</dbReference>
<organism evidence="1 2">
    <name type="scientific">Pluteus cervinus</name>
    <dbReference type="NCBI Taxonomy" id="181527"/>
    <lineage>
        <taxon>Eukaryota</taxon>
        <taxon>Fungi</taxon>
        <taxon>Dikarya</taxon>
        <taxon>Basidiomycota</taxon>
        <taxon>Agaricomycotina</taxon>
        <taxon>Agaricomycetes</taxon>
        <taxon>Agaricomycetidae</taxon>
        <taxon>Agaricales</taxon>
        <taxon>Pluteineae</taxon>
        <taxon>Pluteaceae</taxon>
        <taxon>Pluteus</taxon>
    </lineage>
</organism>
<sequence>MQLCPKSRPKFKLPNRHRSRIDPFWCGGPRGPNCTLFSAVIFIPTSTTMATSLNITAGITLLTVEPGIILTREIATFLHHRTRRLLFLCLRNARCLARQWTGERGLLRLPDELLTQVVKQLEWQDLLQIRQTCQRLNYISKSLSVWRRVVEREPPGLLWLECPIGAYSSNHLEFLFLRRQRAELGYEMVAKGAEPRRQVIPVSMRDIAGPAHLVRGGRWLLFATHTGSIVYYDLEVETPVAQTLTPEHGDDDLVMIAVDMDPTSPTLQFNLAISRRSTNPTIDTPKDMVEVWHVGLVLDRNEHGISLRAERLASFDQEPPGWCCKISLLGEQLAMTISEMHDRTLYIVAVSWRSIRKRDYPKRIIHPATEQMCLLQPNVLLMAAKDGIHLTSLLSAPEVTTWPRDPSSIPQTAPFLTALPFKRFSPHNLSDRIVFSGSFRFLIHANLRVLAIIVRHQADGNYHIETLEILDAPDVQYDVQLPVSGAFVATWPKDGDVHLRQFSWEENGASSFPVAQFKASPCYDPYFQLFDIVSGRLLIPDAQGLALYDFTRTFAPSGTSI</sequence>